<dbReference type="EMBL" id="HBUE01042396">
    <property type="protein sequence ID" value="CAG6461260.1"/>
    <property type="molecule type" value="Transcribed_RNA"/>
</dbReference>
<keyword evidence="1" id="KW-1133">Transmembrane helix</keyword>
<keyword evidence="1" id="KW-0472">Membrane</keyword>
<evidence type="ECO:0000256" key="1">
    <source>
        <dbReference type="SAM" id="Phobius"/>
    </source>
</evidence>
<organism evidence="2">
    <name type="scientific">Culex pipiens</name>
    <name type="common">House mosquito</name>
    <dbReference type="NCBI Taxonomy" id="7175"/>
    <lineage>
        <taxon>Eukaryota</taxon>
        <taxon>Metazoa</taxon>
        <taxon>Ecdysozoa</taxon>
        <taxon>Arthropoda</taxon>
        <taxon>Hexapoda</taxon>
        <taxon>Insecta</taxon>
        <taxon>Pterygota</taxon>
        <taxon>Neoptera</taxon>
        <taxon>Endopterygota</taxon>
        <taxon>Diptera</taxon>
        <taxon>Nematocera</taxon>
        <taxon>Culicoidea</taxon>
        <taxon>Culicidae</taxon>
        <taxon>Culicinae</taxon>
        <taxon>Culicini</taxon>
        <taxon>Culex</taxon>
        <taxon>Culex</taxon>
    </lineage>
</organism>
<name>A0A8D8AT80_CULPI</name>
<dbReference type="EMBL" id="HBUE01042392">
    <property type="protein sequence ID" value="CAG6461258.1"/>
    <property type="molecule type" value="Transcribed_RNA"/>
</dbReference>
<keyword evidence="1" id="KW-0812">Transmembrane</keyword>
<protein>
    <submittedName>
        <fullName evidence="2">(northern house mosquito) hypothetical protein</fullName>
    </submittedName>
</protein>
<proteinExistence type="predicted"/>
<feature type="transmembrane region" description="Helical" evidence="1">
    <location>
        <begin position="20"/>
        <end position="38"/>
    </location>
</feature>
<reference evidence="2" key="1">
    <citation type="submission" date="2021-05" db="EMBL/GenBank/DDBJ databases">
        <authorList>
            <person name="Alioto T."/>
            <person name="Alioto T."/>
            <person name="Gomez Garrido J."/>
        </authorList>
    </citation>
    <scope>NUCLEOTIDE SEQUENCE</scope>
</reference>
<evidence type="ECO:0000313" key="2">
    <source>
        <dbReference type="EMBL" id="CAG6461260.1"/>
    </source>
</evidence>
<accession>A0A8D8AT80</accession>
<dbReference type="AlphaFoldDB" id="A0A8D8AT80"/>
<sequence>MLIFTKYHIYSKILKFHENIIFSNFMIALPFLVQYQFCPRRIDQKIPSQVTYFRHTNFIYEARKIVWKLIWIIAKLLISTHRKLILVKNFRITLTTIAKLSFNLS</sequence>
<dbReference type="EMBL" id="HBUE01042397">
    <property type="protein sequence ID" value="CAG6461261.1"/>
    <property type="molecule type" value="Transcribed_RNA"/>
</dbReference>